<sequence length="128" mass="14272">MSSYKYTTYLLHLLSSTITQQLQHNFLLLLLLFLGIQKINFFLSSYCSAFLLEKMMSFSKATIVLAIFLILVGVFGQVKVEATRVLPEDFAAANHLESYSSVYEKAKSAMGCWLERLASGPSPKGPGH</sequence>
<dbReference type="PANTHER" id="PTHR37245">
    <property type="entry name" value="PAMP-INDUCED SECRETED PEPTIDE 1"/>
    <property type="match status" value="1"/>
</dbReference>
<keyword evidence="1" id="KW-0472">Membrane</keyword>
<accession>A0A2C9V1Z9</accession>
<feature type="transmembrane region" description="Helical" evidence="1">
    <location>
        <begin position="26"/>
        <end position="52"/>
    </location>
</feature>
<dbReference type="EMBL" id="CM004397">
    <property type="protein sequence ID" value="OAY37775.1"/>
    <property type="molecule type" value="Genomic_DNA"/>
</dbReference>
<keyword evidence="3" id="KW-1185">Reference proteome</keyword>
<gene>
    <name evidence="2" type="ORF">MANES_11G128100v8</name>
</gene>
<dbReference type="InterPro" id="IPR040273">
    <property type="entry name" value="PIP1"/>
</dbReference>
<comment type="caution">
    <text evidence="2">The sequence shown here is derived from an EMBL/GenBank/DDBJ whole genome shotgun (WGS) entry which is preliminary data.</text>
</comment>
<dbReference type="AlphaFoldDB" id="A0A2C9V1Z9"/>
<keyword evidence="1" id="KW-1133">Transmembrane helix</keyword>
<dbReference type="GO" id="GO:0006952">
    <property type="term" value="P:defense response"/>
    <property type="evidence" value="ECO:0007669"/>
    <property type="project" value="InterPro"/>
</dbReference>
<protein>
    <submittedName>
        <fullName evidence="2">Uncharacterized protein</fullName>
    </submittedName>
</protein>
<dbReference type="PANTHER" id="PTHR37245:SF4">
    <property type="entry name" value="PAMP-INDUCED SECRETED PEPTIDE 1"/>
    <property type="match status" value="1"/>
</dbReference>
<organism evidence="2 3">
    <name type="scientific">Manihot esculenta</name>
    <name type="common">Cassava</name>
    <name type="synonym">Jatropha manihot</name>
    <dbReference type="NCBI Taxonomy" id="3983"/>
    <lineage>
        <taxon>Eukaryota</taxon>
        <taxon>Viridiplantae</taxon>
        <taxon>Streptophyta</taxon>
        <taxon>Embryophyta</taxon>
        <taxon>Tracheophyta</taxon>
        <taxon>Spermatophyta</taxon>
        <taxon>Magnoliopsida</taxon>
        <taxon>eudicotyledons</taxon>
        <taxon>Gunneridae</taxon>
        <taxon>Pentapetalae</taxon>
        <taxon>rosids</taxon>
        <taxon>fabids</taxon>
        <taxon>Malpighiales</taxon>
        <taxon>Euphorbiaceae</taxon>
        <taxon>Crotonoideae</taxon>
        <taxon>Manihoteae</taxon>
        <taxon>Manihot</taxon>
    </lineage>
</organism>
<proteinExistence type="predicted"/>
<feature type="transmembrane region" description="Helical" evidence="1">
    <location>
        <begin position="58"/>
        <end position="76"/>
    </location>
</feature>
<name>A0A2C9V1Z9_MANES</name>
<evidence type="ECO:0000313" key="3">
    <source>
        <dbReference type="Proteomes" id="UP000091857"/>
    </source>
</evidence>
<evidence type="ECO:0000313" key="2">
    <source>
        <dbReference type="EMBL" id="OAY37775.1"/>
    </source>
</evidence>
<reference evidence="3" key="1">
    <citation type="journal article" date="2016" name="Nat. Biotechnol.">
        <title>Sequencing wild and cultivated cassava and related species reveals extensive interspecific hybridization and genetic diversity.</title>
        <authorList>
            <person name="Bredeson J.V."/>
            <person name="Lyons J.B."/>
            <person name="Prochnik S.E."/>
            <person name="Wu G.A."/>
            <person name="Ha C.M."/>
            <person name="Edsinger-Gonzales E."/>
            <person name="Grimwood J."/>
            <person name="Schmutz J."/>
            <person name="Rabbi I.Y."/>
            <person name="Egesi C."/>
            <person name="Nauluvula P."/>
            <person name="Lebot V."/>
            <person name="Ndunguru J."/>
            <person name="Mkamilo G."/>
            <person name="Bart R.S."/>
            <person name="Setter T.L."/>
            <person name="Gleadow R.M."/>
            <person name="Kulakow P."/>
            <person name="Ferguson M.E."/>
            <person name="Rounsley S."/>
            <person name="Rokhsar D.S."/>
        </authorList>
    </citation>
    <scope>NUCLEOTIDE SEQUENCE [LARGE SCALE GENOMIC DNA]</scope>
    <source>
        <strain evidence="3">cv. AM560-2</strain>
    </source>
</reference>
<dbReference type="Proteomes" id="UP000091857">
    <property type="component" value="Chromosome 11"/>
</dbReference>
<dbReference type="Gramene" id="Manes.11G128100.1.v8.1">
    <property type="protein sequence ID" value="Manes.11G128100.1.v8.1.CDS.1"/>
    <property type="gene ID" value="Manes.11G128100.v8.1"/>
</dbReference>
<evidence type="ECO:0000256" key="1">
    <source>
        <dbReference type="SAM" id="Phobius"/>
    </source>
</evidence>
<keyword evidence="1" id="KW-0812">Transmembrane</keyword>